<keyword evidence="2" id="KW-1185">Reference proteome</keyword>
<accession>A0A4Y2AD91</accession>
<dbReference type="EMBL" id="BGPR01000013">
    <property type="protein sequence ID" value="GBL77728.1"/>
    <property type="molecule type" value="Genomic_DNA"/>
</dbReference>
<dbReference type="AlphaFoldDB" id="A0A4Y2AD91"/>
<name>A0A4Y2AD91_ARAVE</name>
<comment type="caution">
    <text evidence="1">The sequence shown here is derived from an EMBL/GenBank/DDBJ whole genome shotgun (WGS) entry which is preliminary data.</text>
</comment>
<reference evidence="1 2" key="1">
    <citation type="journal article" date="2019" name="Sci. Rep.">
        <title>Orb-weaving spider Araneus ventricosus genome elucidates the spidroin gene catalogue.</title>
        <authorList>
            <person name="Kono N."/>
            <person name="Nakamura H."/>
            <person name="Ohtoshi R."/>
            <person name="Moran D.A.P."/>
            <person name="Shinohara A."/>
            <person name="Yoshida Y."/>
            <person name="Fujiwara M."/>
            <person name="Mori M."/>
            <person name="Tomita M."/>
            <person name="Arakawa K."/>
        </authorList>
    </citation>
    <scope>NUCLEOTIDE SEQUENCE [LARGE SCALE GENOMIC DNA]</scope>
</reference>
<evidence type="ECO:0000313" key="2">
    <source>
        <dbReference type="Proteomes" id="UP000499080"/>
    </source>
</evidence>
<protein>
    <submittedName>
        <fullName evidence="1">Uncharacterized protein</fullName>
    </submittedName>
</protein>
<evidence type="ECO:0000313" key="1">
    <source>
        <dbReference type="EMBL" id="GBL77728.1"/>
    </source>
</evidence>
<sequence>MARRSSFYLHYDDQHSGITWRLRELYHPVCVQNENGSLMFGRRNMATSVEPLTNDVGGLKKGVVHHHYLSHSSDKYYGIYPPFG</sequence>
<proteinExistence type="predicted"/>
<dbReference type="Proteomes" id="UP000499080">
    <property type="component" value="Unassembled WGS sequence"/>
</dbReference>
<gene>
    <name evidence="1" type="ORF">AVEN_152944_1</name>
</gene>
<organism evidence="1 2">
    <name type="scientific">Araneus ventricosus</name>
    <name type="common">Orbweaver spider</name>
    <name type="synonym">Epeira ventricosa</name>
    <dbReference type="NCBI Taxonomy" id="182803"/>
    <lineage>
        <taxon>Eukaryota</taxon>
        <taxon>Metazoa</taxon>
        <taxon>Ecdysozoa</taxon>
        <taxon>Arthropoda</taxon>
        <taxon>Chelicerata</taxon>
        <taxon>Arachnida</taxon>
        <taxon>Araneae</taxon>
        <taxon>Araneomorphae</taxon>
        <taxon>Entelegynae</taxon>
        <taxon>Araneoidea</taxon>
        <taxon>Araneidae</taxon>
        <taxon>Araneus</taxon>
    </lineage>
</organism>